<feature type="chain" id="PRO_5043719562" description="MICOS complex subunit MIC12" evidence="13">
    <location>
        <begin position="24"/>
        <end position="111"/>
    </location>
</feature>
<evidence type="ECO:0000313" key="15">
    <source>
        <dbReference type="Proteomes" id="UP001360560"/>
    </source>
</evidence>
<evidence type="ECO:0000256" key="3">
    <source>
        <dbReference type="ARBA" id="ARBA00009188"/>
    </source>
</evidence>
<dbReference type="GO" id="GO:0042407">
    <property type="term" value="P:cristae formation"/>
    <property type="evidence" value="ECO:0007669"/>
    <property type="project" value="InterPro"/>
</dbReference>
<reference evidence="14 15" key="1">
    <citation type="journal article" date="2023" name="Elife">
        <title>Identification of key yeast species and microbe-microbe interactions impacting larval growth of Drosophila in the wild.</title>
        <authorList>
            <person name="Mure A."/>
            <person name="Sugiura Y."/>
            <person name="Maeda R."/>
            <person name="Honda K."/>
            <person name="Sakurai N."/>
            <person name="Takahashi Y."/>
            <person name="Watada M."/>
            <person name="Katoh T."/>
            <person name="Gotoh A."/>
            <person name="Gotoh Y."/>
            <person name="Taniguchi I."/>
            <person name="Nakamura K."/>
            <person name="Hayashi T."/>
            <person name="Katayama T."/>
            <person name="Uemura T."/>
            <person name="Hattori Y."/>
        </authorList>
    </citation>
    <scope>NUCLEOTIDE SEQUENCE [LARGE SCALE GENOMIC DNA]</scope>
    <source>
        <strain evidence="14 15">SC-9</strain>
    </source>
</reference>
<dbReference type="RefSeq" id="XP_064853404.1">
    <property type="nucleotide sequence ID" value="XM_064997332.1"/>
</dbReference>
<gene>
    <name evidence="14" type="ORF">DASC09_037330</name>
</gene>
<comment type="caution">
    <text evidence="14">The sequence shown here is derived from an EMBL/GenBank/DDBJ whole genome shotgun (WGS) entry which is preliminary data.</text>
</comment>
<keyword evidence="5" id="KW-0812">Transmembrane</keyword>
<protein>
    <recommendedName>
        <fullName evidence="4 12">MICOS complex subunit MIC12</fullName>
    </recommendedName>
    <alternativeName>
        <fullName evidence="11 12">Altered inheritance of mitochondria protein 5, mitochondrial</fullName>
    </alternativeName>
    <alternativeName>
        <fullName evidence="10 12">Found in mitochondrial proteome protein 51</fullName>
    </alternativeName>
</protein>
<evidence type="ECO:0000256" key="9">
    <source>
        <dbReference type="ARBA" id="ARBA00023136"/>
    </source>
</evidence>
<evidence type="ECO:0000256" key="7">
    <source>
        <dbReference type="ARBA" id="ARBA00022989"/>
    </source>
</evidence>
<evidence type="ECO:0000256" key="5">
    <source>
        <dbReference type="ARBA" id="ARBA00022692"/>
    </source>
</evidence>
<dbReference type="EMBL" id="BTFZ01000011">
    <property type="protein sequence ID" value="GMM36408.1"/>
    <property type="molecule type" value="Genomic_DNA"/>
</dbReference>
<dbReference type="InterPro" id="IPR031463">
    <property type="entry name" value="Mic12"/>
</dbReference>
<keyword evidence="9" id="KW-0472">Membrane</keyword>
<evidence type="ECO:0000256" key="2">
    <source>
        <dbReference type="ARBA" id="ARBA00004434"/>
    </source>
</evidence>
<keyword evidence="8 12" id="KW-0496">Mitochondrion</keyword>
<evidence type="ECO:0000256" key="11">
    <source>
        <dbReference type="ARBA" id="ARBA00032985"/>
    </source>
</evidence>
<dbReference type="GO" id="GO:0061617">
    <property type="term" value="C:MICOS complex"/>
    <property type="evidence" value="ECO:0007669"/>
    <property type="project" value="UniProtKB-UniRule"/>
</dbReference>
<dbReference type="AlphaFoldDB" id="A0AAV5QNF3"/>
<keyword evidence="6 12" id="KW-0999">Mitochondrion inner membrane</keyword>
<evidence type="ECO:0000256" key="4">
    <source>
        <dbReference type="ARBA" id="ARBA00018170"/>
    </source>
</evidence>
<comment type="subunit">
    <text evidence="12">Component of the mitochondrial contact site and cristae organizing system (MICOS) complex.</text>
</comment>
<name>A0AAV5QNF3_9ASCO</name>
<sequence length="111" mass="12660">MSGRIHGFLGGVLLTSSLTYLTALEFRKNRDIVSQSLITSKDIIENRHNRDTTYVPGTNSINYNDRSNIRESFADIWNSEIIKGVNWVYSINWLAAGEKVERGLRKLVESK</sequence>
<comment type="subcellular location">
    <subcellularLocation>
        <location evidence="2 12">Mitochondrion inner membrane</location>
        <topology evidence="2 12">Single-pass membrane protein</topology>
    </subcellularLocation>
</comment>
<dbReference type="GeneID" id="90074383"/>
<evidence type="ECO:0000256" key="12">
    <source>
        <dbReference type="RuleBase" id="RU363010"/>
    </source>
</evidence>
<evidence type="ECO:0000256" key="1">
    <source>
        <dbReference type="ARBA" id="ARBA00002689"/>
    </source>
</evidence>
<keyword evidence="13" id="KW-0732">Signal</keyword>
<comment type="function">
    <text evidence="1 12">Component of the MICOS complex, a large protein complex of the mitochondrial inner membrane that plays crucial roles in the maintenance of crista junctions, inner membrane architecture, and formation of contact sites to the outer membrane.</text>
</comment>
<keyword evidence="15" id="KW-1185">Reference proteome</keyword>
<proteinExistence type="inferred from homology"/>
<evidence type="ECO:0000256" key="13">
    <source>
        <dbReference type="SAM" id="SignalP"/>
    </source>
</evidence>
<comment type="similarity">
    <text evidence="3 12">Belongs to the MICOS complex subunit Mic12 family.</text>
</comment>
<feature type="signal peptide" evidence="13">
    <location>
        <begin position="1"/>
        <end position="23"/>
    </location>
</feature>
<keyword evidence="7" id="KW-1133">Transmembrane helix</keyword>
<evidence type="ECO:0000256" key="6">
    <source>
        <dbReference type="ARBA" id="ARBA00022792"/>
    </source>
</evidence>
<evidence type="ECO:0000313" key="14">
    <source>
        <dbReference type="EMBL" id="GMM36408.1"/>
    </source>
</evidence>
<dbReference type="Proteomes" id="UP001360560">
    <property type="component" value="Unassembled WGS sequence"/>
</dbReference>
<dbReference type="GO" id="GO:0044284">
    <property type="term" value="C:mitochondrial crista junction"/>
    <property type="evidence" value="ECO:0007669"/>
    <property type="project" value="InterPro"/>
</dbReference>
<organism evidence="14 15">
    <name type="scientific">Saccharomycopsis crataegensis</name>
    <dbReference type="NCBI Taxonomy" id="43959"/>
    <lineage>
        <taxon>Eukaryota</taxon>
        <taxon>Fungi</taxon>
        <taxon>Dikarya</taxon>
        <taxon>Ascomycota</taxon>
        <taxon>Saccharomycotina</taxon>
        <taxon>Saccharomycetes</taxon>
        <taxon>Saccharomycopsidaceae</taxon>
        <taxon>Saccharomycopsis</taxon>
    </lineage>
</organism>
<evidence type="ECO:0000256" key="10">
    <source>
        <dbReference type="ARBA" id="ARBA00032159"/>
    </source>
</evidence>
<dbReference type="Pfam" id="PF17050">
    <property type="entry name" value="AIM5"/>
    <property type="match status" value="1"/>
</dbReference>
<accession>A0AAV5QNF3</accession>
<evidence type="ECO:0000256" key="8">
    <source>
        <dbReference type="ARBA" id="ARBA00023128"/>
    </source>
</evidence>